<gene>
    <name evidence="1" type="ORF">phytr_1640</name>
</gene>
<evidence type="ECO:0000313" key="2">
    <source>
        <dbReference type="Proteomes" id="UP000241762"/>
    </source>
</evidence>
<sequence>MLKVKYFAKFKTGFPTLLIIGTQEDFLNAGNYLADREEVMLNDPKIIKYYGGQALSEYLLRVKEKECAKLSDTFLKCSEKTEGYHAFVTLSTLPDVKVLISVNEYGDEVLSSN</sequence>
<dbReference type="KEGG" id="ptc:phytr_1640"/>
<keyword evidence="2" id="KW-1185">Reference proteome</keyword>
<proteinExistence type="predicted"/>
<dbReference type="Proteomes" id="UP000241762">
    <property type="component" value="Chromosome"/>
</dbReference>
<dbReference type="RefSeq" id="WP_106873996.1">
    <property type="nucleotide sequence ID" value="NZ_CP027845.1"/>
</dbReference>
<protein>
    <submittedName>
        <fullName evidence="1">Uncharacterized protein</fullName>
    </submittedName>
</protein>
<organism evidence="1 2">
    <name type="scientific">Candidatus Phycorickettsia trachydisci</name>
    <dbReference type="NCBI Taxonomy" id="2115978"/>
    <lineage>
        <taxon>Bacteria</taxon>
        <taxon>Pseudomonadati</taxon>
        <taxon>Pseudomonadota</taxon>
        <taxon>Alphaproteobacteria</taxon>
        <taxon>Rickettsiales</taxon>
        <taxon>Rickettsiaceae</taxon>
        <taxon>Candidatus Phycorickettsia</taxon>
    </lineage>
</organism>
<reference evidence="1 2" key="1">
    <citation type="submission" date="2018-03" db="EMBL/GenBank/DDBJ databases">
        <title>A gene transfer event suggests a long-term partnership between eustigmatophyte algae and a novel lineage of endosymbiotic bacteria.</title>
        <authorList>
            <person name="Yurchenko T."/>
            <person name="Sevcikova T."/>
            <person name="Pribyl P."/>
            <person name="El Karkouri K."/>
            <person name="Klimes V."/>
            <person name="Amaral R."/>
            <person name="Zbrankova V."/>
            <person name="Kim E."/>
            <person name="Raoult D."/>
            <person name="Santos L.M.A."/>
            <person name="Elias M."/>
        </authorList>
    </citation>
    <scope>NUCLEOTIDE SEQUENCE [LARGE SCALE GENOMIC DNA]</scope>
    <source>
        <strain evidence="1">CCALA 838</strain>
    </source>
</reference>
<dbReference type="EMBL" id="CP027845">
    <property type="protein sequence ID" value="AVP87123.1"/>
    <property type="molecule type" value="Genomic_DNA"/>
</dbReference>
<evidence type="ECO:0000313" key="1">
    <source>
        <dbReference type="EMBL" id="AVP87123.1"/>
    </source>
</evidence>
<name>A0A2P1P781_9RICK</name>
<dbReference type="AlphaFoldDB" id="A0A2P1P781"/>
<accession>A0A2P1P781</accession>